<comment type="caution">
    <text evidence="2">The sequence shown here is derived from an EMBL/GenBank/DDBJ whole genome shotgun (WGS) entry which is preliminary data.</text>
</comment>
<keyword evidence="3" id="KW-1185">Reference proteome</keyword>
<dbReference type="SMART" id="SM00507">
    <property type="entry name" value="HNHc"/>
    <property type="match status" value="1"/>
</dbReference>
<dbReference type="Proteomes" id="UP001410795">
    <property type="component" value="Unassembled WGS sequence"/>
</dbReference>
<name>A0ABP7BDY4_9MICO</name>
<evidence type="ECO:0000313" key="2">
    <source>
        <dbReference type="EMBL" id="GAA3656117.1"/>
    </source>
</evidence>
<proteinExistence type="predicted"/>
<accession>A0ABP7BDY4</accession>
<reference evidence="3" key="1">
    <citation type="journal article" date="2019" name="Int. J. Syst. Evol. Microbiol.">
        <title>The Global Catalogue of Microorganisms (GCM) 10K type strain sequencing project: providing services to taxonomists for standard genome sequencing and annotation.</title>
        <authorList>
            <consortium name="The Broad Institute Genomics Platform"/>
            <consortium name="The Broad Institute Genome Sequencing Center for Infectious Disease"/>
            <person name="Wu L."/>
            <person name="Ma J."/>
        </authorList>
    </citation>
    <scope>NUCLEOTIDE SEQUENCE [LARGE SCALE GENOMIC DNA]</scope>
    <source>
        <strain evidence="3">JCM 16546</strain>
    </source>
</reference>
<dbReference type="CDD" id="cd00085">
    <property type="entry name" value="HNHc"/>
    <property type="match status" value="1"/>
</dbReference>
<protein>
    <recommendedName>
        <fullName evidence="1">HNH nuclease domain-containing protein</fullName>
    </recommendedName>
</protein>
<dbReference type="EMBL" id="BAAAYV010000006">
    <property type="protein sequence ID" value="GAA3656117.1"/>
    <property type="molecule type" value="Genomic_DNA"/>
</dbReference>
<evidence type="ECO:0000259" key="1">
    <source>
        <dbReference type="SMART" id="SM00507"/>
    </source>
</evidence>
<feature type="domain" description="HNH nuclease" evidence="1">
    <location>
        <begin position="62"/>
        <end position="115"/>
    </location>
</feature>
<gene>
    <name evidence="2" type="ORF">GCM10022202_15450</name>
</gene>
<evidence type="ECO:0000313" key="3">
    <source>
        <dbReference type="Proteomes" id="UP001410795"/>
    </source>
</evidence>
<sequence length="173" mass="19163">MRVVVMKDALDEGVGHLEDGGDTLPAAAVAQAVCGVGTVDVTVDSCGNPLDVGREHRLFTPRQRIALAVRDGGCVWPRCTMPASYGEAHHIDEWAAHGGRTDVDRGVLLCRYHHMSLHHRGYRIRRDGTGPLMLHPPEGPPVELRSRSPLRWRWEPPPDRVRLHGFAPGRVVR</sequence>
<organism evidence="2 3">
    <name type="scientific">Microbacterium marinilacus</name>
    <dbReference type="NCBI Taxonomy" id="415209"/>
    <lineage>
        <taxon>Bacteria</taxon>
        <taxon>Bacillati</taxon>
        <taxon>Actinomycetota</taxon>
        <taxon>Actinomycetes</taxon>
        <taxon>Micrococcales</taxon>
        <taxon>Microbacteriaceae</taxon>
        <taxon>Microbacterium</taxon>
    </lineage>
</organism>
<dbReference type="InterPro" id="IPR003615">
    <property type="entry name" value="HNH_nuc"/>
</dbReference>